<dbReference type="AlphaFoldDB" id="R0KN55"/>
<accession>R0KN55</accession>
<keyword evidence="3" id="KW-1185">Reference proteome</keyword>
<organism evidence="2 3">
    <name type="scientific">Nosema bombycis (strain CQ1 / CVCC 102059)</name>
    <name type="common">Microsporidian parasite</name>
    <name type="synonym">Pebrine of silkworm</name>
    <dbReference type="NCBI Taxonomy" id="578461"/>
    <lineage>
        <taxon>Eukaryota</taxon>
        <taxon>Fungi</taxon>
        <taxon>Fungi incertae sedis</taxon>
        <taxon>Microsporidia</taxon>
        <taxon>Nosematidae</taxon>
        <taxon>Nosema</taxon>
    </lineage>
</organism>
<dbReference type="Proteomes" id="UP000016927">
    <property type="component" value="Unassembled WGS sequence"/>
</dbReference>
<dbReference type="Pfam" id="PF22941">
    <property type="entry name" value="TADA2A-like_3rd"/>
    <property type="match status" value="1"/>
</dbReference>
<sequence length="177" mass="21446">MPGRRDLDVDLYNDEEENLKDIDIQENENEDEIKFKKAVIDCYSDIIKIRENRMYLILERNLIDLKGILIKDKHNNKFIDTEEYKQLLPLIKIEDYNKLLKGIYIEKYLKKILKEEDKIEMNSKKRLKKVLSKKEQDFCDKNKLNLKKFHKIKEKVIKNNLNGEIMSKIEKYFEESE</sequence>
<name>R0KN55_NOSB1</name>
<proteinExistence type="predicted"/>
<evidence type="ECO:0000313" key="2">
    <source>
        <dbReference type="EMBL" id="EOB12091.1"/>
    </source>
</evidence>
<dbReference type="VEuPathDB" id="MicrosporidiaDB:NBO_554g0008"/>
<gene>
    <name evidence="2" type="ORF">NBO_554g0008</name>
</gene>
<reference evidence="2 3" key="1">
    <citation type="journal article" date="2013" name="BMC Genomics">
        <title>Comparative genomics of parasitic silkworm microsporidia reveal an association between genome expansion and host adaptation.</title>
        <authorList>
            <person name="Pan G."/>
            <person name="Xu J."/>
            <person name="Li T."/>
            <person name="Xia Q."/>
            <person name="Liu S.L."/>
            <person name="Zhang G."/>
            <person name="Li S."/>
            <person name="Li C."/>
            <person name="Liu H."/>
            <person name="Yang L."/>
            <person name="Liu T."/>
            <person name="Zhang X."/>
            <person name="Wu Z."/>
            <person name="Fan W."/>
            <person name="Dang X."/>
            <person name="Xiang H."/>
            <person name="Tao M."/>
            <person name="Li Y."/>
            <person name="Hu J."/>
            <person name="Li Z."/>
            <person name="Lin L."/>
            <person name="Luo J."/>
            <person name="Geng L."/>
            <person name="Wang L."/>
            <person name="Long M."/>
            <person name="Wan Y."/>
            <person name="He N."/>
            <person name="Zhang Z."/>
            <person name="Lu C."/>
            <person name="Keeling P.J."/>
            <person name="Wang J."/>
            <person name="Xiang Z."/>
            <person name="Zhou Z."/>
        </authorList>
    </citation>
    <scope>NUCLEOTIDE SEQUENCE [LARGE SCALE GENOMIC DNA]</scope>
    <source>
        <strain evidence="3">CQ1 / CVCC 102059</strain>
    </source>
</reference>
<dbReference type="OMA" id="CCIDICP"/>
<feature type="domain" description="Transcriptional adapter 2-alpha/beta-like" evidence="1">
    <location>
        <begin position="1"/>
        <end position="71"/>
    </location>
</feature>
<protein>
    <submittedName>
        <fullName evidence="2">Putative transcriptional adaptator</fullName>
    </submittedName>
</protein>
<evidence type="ECO:0000313" key="3">
    <source>
        <dbReference type="Proteomes" id="UP000016927"/>
    </source>
</evidence>
<dbReference type="InterPro" id="IPR055141">
    <property type="entry name" value="TADA2A_B-like_dom"/>
</dbReference>
<evidence type="ECO:0000259" key="1">
    <source>
        <dbReference type="Pfam" id="PF22941"/>
    </source>
</evidence>
<dbReference type="HOGENOM" id="CLU_1518324_0_0_1"/>
<dbReference type="EMBL" id="KB909461">
    <property type="protein sequence ID" value="EOB12091.1"/>
    <property type="molecule type" value="Genomic_DNA"/>
</dbReference>